<dbReference type="Proteomes" id="UP000314294">
    <property type="component" value="Unassembled WGS sequence"/>
</dbReference>
<gene>
    <name evidence="1" type="ORF">EYF80_014039</name>
</gene>
<reference evidence="1 2" key="1">
    <citation type="submission" date="2019-03" db="EMBL/GenBank/DDBJ databases">
        <title>First draft genome of Liparis tanakae, snailfish: a comprehensive survey of snailfish specific genes.</title>
        <authorList>
            <person name="Kim W."/>
            <person name="Song I."/>
            <person name="Jeong J.-H."/>
            <person name="Kim D."/>
            <person name="Kim S."/>
            <person name="Ryu S."/>
            <person name="Song J.Y."/>
            <person name="Lee S.K."/>
        </authorList>
    </citation>
    <scope>NUCLEOTIDE SEQUENCE [LARGE SCALE GENOMIC DNA]</scope>
    <source>
        <tissue evidence="1">Muscle</tissue>
    </source>
</reference>
<dbReference type="AlphaFoldDB" id="A0A4Z2ICL2"/>
<proteinExistence type="predicted"/>
<organism evidence="1 2">
    <name type="scientific">Liparis tanakae</name>
    <name type="common">Tanaka's snailfish</name>
    <dbReference type="NCBI Taxonomy" id="230148"/>
    <lineage>
        <taxon>Eukaryota</taxon>
        <taxon>Metazoa</taxon>
        <taxon>Chordata</taxon>
        <taxon>Craniata</taxon>
        <taxon>Vertebrata</taxon>
        <taxon>Euteleostomi</taxon>
        <taxon>Actinopterygii</taxon>
        <taxon>Neopterygii</taxon>
        <taxon>Teleostei</taxon>
        <taxon>Neoteleostei</taxon>
        <taxon>Acanthomorphata</taxon>
        <taxon>Eupercaria</taxon>
        <taxon>Perciformes</taxon>
        <taxon>Cottioidei</taxon>
        <taxon>Cottales</taxon>
        <taxon>Liparidae</taxon>
        <taxon>Liparis</taxon>
    </lineage>
</organism>
<sequence length="95" mass="10571">MRRAWIFPEAASMEKASGEVSGVWDTMVCISPSSVIWKGNFSSRSFCTNEYTALGSLDWTWIPKRGLRSSSQVLDAHSEGVVWVIQGVHIPPPLF</sequence>
<name>A0A4Z2ICL2_9TELE</name>
<comment type="caution">
    <text evidence="1">The sequence shown here is derived from an EMBL/GenBank/DDBJ whole genome shotgun (WGS) entry which is preliminary data.</text>
</comment>
<evidence type="ECO:0000313" key="1">
    <source>
        <dbReference type="EMBL" id="TNN75676.1"/>
    </source>
</evidence>
<keyword evidence="2" id="KW-1185">Reference proteome</keyword>
<dbReference type="EMBL" id="SRLO01000100">
    <property type="protein sequence ID" value="TNN75676.1"/>
    <property type="molecule type" value="Genomic_DNA"/>
</dbReference>
<evidence type="ECO:0000313" key="2">
    <source>
        <dbReference type="Proteomes" id="UP000314294"/>
    </source>
</evidence>
<accession>A0A4Z2ICL2</accession>
<protein>
    <submittedName>
        <fullName evidence="1">Uncharacterized protein</fullName>
    </submittedName>
</protein>